<sequence>MVLRQDQSSYPSRGFVGFGEHSFAELFIIRKEEDRDIIQPKSPKRENTPVDSSDDDTGFVAYGAMTYNDDDDEYSHGGLFDPVEASKISSYDVGSSNERQSIEESENSENEEGGDNVQDIDDEGDEDFLKQLWSTRELNGFIPSNLEKKVMKSFHSNYGGDRDRNETMNNTPSSEGVELEDANSWIRKDYRANIQQHVGISGNLSQHPIESCVPSDSEPSCYEMEAITASLRDLPPPPPESSVVENSGDIDETDSLVCDSECMDEECETDEDDDWYIIAEEANKTSPTEH</sequence>
<feature type="compositionally biased region" description="Basic and acidic residues" evidence="1">
    <location>
        <begin position="34"/>
        <end position="48"/>
    </location>
</feature>
<feature type="compositionally biased region" description="Acidic residues" evidence="1">
    <location>
        <begin position="103"/>
        <end position="126"/>
    </location>
</feature>
<proteinExistence type="predicted"/>
<accession>U6GZE6</accession>
<protein>
    <submittedName>
        <fullName evidence="2">Uncharacterized protein</fullName>
    </submittedName>
</protein>
<evidence type="ECO:0000256" key="1">
    <source>
        <dbReference type="SAM" id="MobiDB-lite"/>
    </source>
</evidence>
<evidence type="ECO:0000313" key="3">
    <source>
        <dbReference type="Proteomes" id="UP000018201"/>
    </source>
</evidence>
<dbReference type="AlphaFoldDB" id="U6GZE6"/>
<dbReference type="VEuPathDB" id="ToxoDB:EPH_0057820"/>
<feature type="region of interest" description="Disordered" evidence="1">
    <location>
        <begin position="155"/>
        <end position="179"/>
    </location>
</feature>
<reference evidence="2" key="1">
    <citation type="submission" date="2013-10" db="EMBL/GenBank/DDBJ databases">
        <title>Genomic analysis of the causative agents of coccidiosis in chickens.</title>
        <authorList>
            <person name="Reid A.J."/>
            <person name="Blake D."/>
            <person name="Billington K."/>
            <person name="Browne H."/>
            <person name="Dunn M."/>
            <person name="Hung S."/>
            <person name="Kawahara F."/>
            <person name="Miranda-Saavedra D."/>
            <person name="Mourier T."/>
            <person name="Nagra H."/>
            <person name="Otto T.D."/>
            <person name="Rawlings N."/>
            <person name="Sanchez A."/>
            <person name="Sanders M."/>
            <person name="Subramaniam C."/>
            <person name="Tay Y."/>
            <person name="Dear P."/>
            <person name="Doerig C."/>
            <person name="Gruber A."/>
            <person name="Parkinson J."/>
            <person name="Shirley M."/>
            <person name="Wan K.L."/>
            <person name="Berriman M."/>
            <person name="Tomley F."/>
            <person name="Pain A."/>
        </authorList>
    </citation>
    <scope>NUCLEOTIDE SEQUENCE [LARGE SCALE GENOMIC DNA]</scope>
    <source>
        <strain evidence="2">Houghton</strain>
    </source>
</reference>
<evidence type="ECO:0000313" key="2">
    <source>
        <dbReference type="EMBL" id="CDI84583.1"/>
    </source>
</evidence>
<dbReference type="OrthoDB" id="10601206at2759"/>
<gene>
    <name evidence="2" type="ORF">EPH_0057820</name>
</gene>
<dbReference type="EMBL" id="HG692810">
    <property type="protein sequence ID" value="CDI84583.1"/>
    <property type="molecule type" value="Genomic_DNA"/>
</dbReference>
<feature type="region of interest" description="Disordered" evidence="1">
    <location>
        <begin position="34"/>
        <end position="126"/>
    </location>
</feature>
<reference evidence="2" key="2">
    <citation type="submission" date="2013-10" db="EMBL/GenBank/DDBJ databases">
        <authorList>
            <person name="Aslett M."/>
        </authorList>
    </citation>
    <scope>NUCLEOTIDE SEQUENCE [LARGE SCALE GENOMIC DNA]</scope>
    <source>
        <strain evidence="2">Houghton</strain>
    </source>
</reference>
<feature type="region of interest" description="Disordered" evidence="1">
    <location>
        <begin position="231"/>
        <end position="255"/>
    </location>
</feature>
<name>U6GZE6_9EIME</name>
<organism evidence="2 3">
    <name type="scientific">Eimeria praecox</name>
    <dbReference type="NCBI Taxonomy" id="51316"/>
    <lineage>
        <taxon>Eukaryota</taxon>
        <taxon>Sar</taxon>
        <taxon>Alveolata</taxon>
        <taxon>Apicomplexa</taxon>
        <taxon>Conoidasida</taxon>
        <taxon>Coccidia</taxon>
        <taxon>Eucoccidiorida</taxon>
        <taxon>Eimeriorina</taxon>
        <taxon>Eimeriidae</taxon>
        <taxon>Eimeria</taxon>
    </lineage>
</organism>
<dbReference type="Proteomes" id="UP000018201">
    <property type="component" value="Unassembled WGS sequence"/>
</dbReference>
<keyword evidence="3" id="KW-1185">Reference proteome</keyword>